<keyword evidence="5" id="KW-0159">Chromosome partition</keyword>
<feature type="region of interest" description="Disordered" evidence="8">
    <location>
        <begin position="333"/>
        <end position="356"/>
    </location>
</feature>
<feature type="region of interest" description="Disordered" evidence="8">
    <location>
        <begin position="90"/>
        <end position="138"/>
    </location>
</feature>
<name>A0A8X6NH51_NEPPI</name>
<proteinExistence type="inferred from homology"/>
<dbReference type="GO" id="GO:0000776">
    <property type="term" value="C:kinetochore"/>
    <property type="evidence" value="ECO:0007669"/>
    <property type="project" value="TreeGrafter"/>
</dbReference>
<evidence type="ECO:0000256" key="5">
    <source>
        <dbReference type="ARBA" id="ARBA00022829"/>
    </source>
</evidence>
<keyword evidence="4" id="KW-0963">Cytoplasm</keyword>
<dbReference type="InterPro" id="IPR005635">
    <property type="entry name" value="Inner_centromere_prot_ARK-bd"/>
</dbReference>
<accession>A0A8X6NH51</accession>
<reference evidence="10" key="1">
    <citation type="submission" date="2020-08" db="EMBL/GenBank/DDBJ databases">
        <title>Multicomponent nature underlies the extraordinary mechanical properties of spider dragline silk.</title>
        <authorList>
            <person name="Kono N."/>
            <person name="Nakamura H."/>
            <person name="Mori M."/>
            <person name="Yoshida Y."/>
            <person name="Ohtoshi R."/>
            <person name="Malay A.D."/>
            <person name="Moran D.A.P."/>
            <person name="Tomita M."/>
            <person name="Numata K."/>
            <person name="Arakawa K."/>
        </authorList>
    </citation>
    <scope>NUCLEOTIDE SEQUENCE</scope>
</reference>
<evidence type="ECO:0000313" key="10">
    <source>
        <dbReference type="EMBL" id="GFT12905.1"/>
    </source>
</evidence>
<evidence type="ECO:0000313" key="11">
    <source>
        <dbReference type="Proteomes" id="UP000887013"/>
    </source>
</evidence>
<evidence type="ECO:0000256" key="1">
    <source>
        <dbReference type="ARBA" id="ARBA00004123"/>
    </source>
</evidence>
<protein>
    <submittedName>
        <fullName evidence="10">INCENP_ARK-bind domain-containing protein</fullName>
    </submittedName>
</protein>
<feature type="region of interest" description="Disordered" evidence="8">
    <location>
        <begin position="464"/>
        <end position="483"/>
    </location>
</feature>
<feature type="compositionally biased region" description="Basic and acidic residues" evidence="8">
    <location>
        <begin position="241"/>
        <end position="276"/>
    </location>
</feature>
<evidence type="ECO:0000256" key="8">
    <source>
        <dbReference type="SAM" id="MobiDB-lite"/>
    </source>
</evidence>
<evidence type="ECO:0000256" key="7">
    <source>
        <dbReference type="ARBA" id="ARBA00023242"/>
    </source>
</evidence>
<keyword evidence="6" id="KW-0206">Cytoskeleton</keyword>
<dbReference type="Proteomes" id="UP000887013">
    <property type="component" value="Unassembled WGS sequence"/>
</dbReference>
<feature type="region of interest" description="Disordered" evidence="8">
    <location>
        <begin position="415"/>
        <end position="446"/>
    </location>
</feature>
<gene>
    <name evidence="10" type="primary">AVEN_55835_1</name>
    <name evidence="10" type="ORF">NPIL_519291</name>
</gene>
<comment type="caution">
    <text evidence="10">The sequence shown here is derived from an EMBL/GenBank/DDBJ whole genome shotgun (WGS) entry which is preliminary data.</text>
</comment>
<feature type="region of interest" description="Disordered" evidence="8">
    <location>
        <begin position="241"/>
        <end position="308"/>
    </location>
</feature>
<dbReference type="PANTHER" id="PTHR13142:SF1">
    <property type="entry name" value="INNER CENTROMERE PROTEIN"/>
    <property type="match status" value="1"/>
</dbReference>
<sequence length="541" mass="60482">MTITSNSILKLLSDLSITSDKIIEEDSHTQAEANQVLKWFETIKVHALAITNYKPASTTVDEECCIPFSGKEIPSLDSFLKGPSERGRRLLSDVSQMAKDNLRKRKRSQKIDKSLSKSDTSVSPTDLSNKKTNERETIVYTEDNKKVVEKETPLRKKENHLKELKQSSKRKSSSELATEPTKRLCVTNKTEANGPSKKSPRIIKLEKLAELKKASIVAPPNRNTSILKENTVVRSKETKVNENLKTTQEKERAVRKLKTDENKRKHEEKMGQEKIKALRNRNCANSTKNEIKAVPENTNKKPNGRENEVVKRSVLASKNTSLKKLPTSLVSKKVTELKNQERKEKGSTRTPPPCVKKNDIVSAQTILPTGSVRNERDAMNGTFLVKENSSSGVGNKGGKCPKLLKEANSGKIVKTLGSHTEKSQCDKSKQQTSSANTPVPKRTESYAITPLRSSFVSYDISEIKSDDSEDEAGEESSSKPIPSWATGIHLRNALLQQHHHPLNSDELFGNYFPNLDLNMMMGVTKKFNKRTSSAIWNSSFA</sequence>
<dbReference type="GO" id="GO:0051310">
    <property type="term" value="P:metaphase chromosome alignment"/>
    <property type="evidence" value="ECO:0007669"/>
    <property type="project" value="TreeGrafter"/>
</dbReference>
<evidence type="ECO:0000259" key="9">
    <source>
        <dbReference type="Pfam" id="PF03941"/>
    </source>
</evidence>
<dbReference type="GO" id="GO:0051257">
    <property type="term" value="P:meiotic spindle midzone assembly"/>
    <property type="evidence" value="ECO:0007669"/>
    <property type="project" value="TreeGrafter"/>
</dbReference>
<feature type="compositionally biased region" description="Polar residues" evidence="8">
    <location>
        <begin position="117"/>
        <end position="127"/>
    </location>
</feature>
<dbReference type="GO" id="GO:0000281">
    <property type="term" value="P:mitotic cytokinesis"/>
    <property type="evidence" value="ECO:0007669"/>
    <property type="project" value="TreeGrafter"/>
</dbReference>
<keyword evidence="11" id="KW-1185">Reference proteome</keyword>
<dbReference type="EMBL" id="BMAW01104176">
    <property type="protein sequence ID" value="GFT12905.1"/>
    <property type="molecule type" value="Genomic_DNA"/>
</dbReference>
<feature type="domain" description="Inner centromere protein ARK-binding" evidence="9">
    <location>
        <begin position="462"/>
        <end position="517"/>
    </location>
</feature>
<evidence type="ECO:0000256" key="2">
    <source>
        <dbReference type="ARBA" id="ARBA00004186"/>
    </source>
</evidence>
<comment type="subcellular location">
    <subcellularLocation>
        <location evidence="2">Cytoplasm</location>
        <location evidence="2">Cytoskeleton</location>
        <location evidence="2">Spindle</location>
    </subcellularLocation>
    <subcellularLocation>
        <location evidence="1">Nucleus</location>
    </subcellularLocation>
</comment>
<feature type="region of interest" description="Disordered" evidence="8">
    <location>
        <begin position="150"/>
        <end position="199"/>
    </location>
</feature>
<evidence type="ECO:0000256" key="6">
    <source>
        <dbReference type="ARBA" id="ARBA00023212"/>
    </source>
</evidence>
<feature type="compositionally biased region" description="Basic and acidic residues" evidence="8">
    <location>
        <begin position="128"/>
        <end position="138"/>
    </location>
</feature>
<dbReference type="GO" id="GO:0032133">
    <property type="term" value="C:chromosome passenger complex"/>
    <property type="evidence" value="ECO:0007669"/>
    <property type="project" value="TreeGrafter"/>
</dbReference>
<dbReference type="AlphaFoldDB" id="A0A8X6NH51"/>
<dbReference type="Pfam" id="PF03941">
    <property type="entry name" value="INCENP_ARK-bind"/>
    <property type="match status" value="1"/>
</dbReference>
<comment type="similarity">
    <text evidence="3">Belongs to the INCENP family.</text>
</comment>
<feature type="compositionally biased region" description="Basic and acidic residues" evidence="8">
    <location>
        <begin position="419"/>
        <end position="429"/>
    </location>
</feature>
<dbReference type="PANTHER" id="PTHR13142">
    <property type="entry name" value="INNER CENTROMERE PROTEIN"/>
    <property type="match status" value="1"/>
</dbReference>
<evidence type="ECO:0000256" key="3">
    <source>
        <dbReference type="ARBA" id="ARBA00010042"/>
    </source>
</evidence>
<keyword evidence="7" id="KW-0539">Nucleus</keyword>
<feature type="compositionally biased region" description="Basic and acidic residues" evidence="8">
    <location>
        <begin position="150"/>
        <end position="166"/>
    </location>
</feature>
<organism evidence="10 11">
    <name type="scientific">Nephila pilipes</name>
    <name type="common">Giant wood spider</name>
    <name type="synonym">Nephila maculata</name>
    <dbReference type="NCBI Taxonomy" id="299642"/>
    <lineage>
        <taxon>Eukaryota</taxon>
        <taxon>Metazoa</taxon>
        <taxon>Ecdysozoa</taxon>
        <taxon>Arthropoda</taxon>
        <taxon>Chelicerata</taxon>
        <taxon>Arachnida</taxon>
        <taxon>Araneae</taxon>
        <taxon>Araneomorphae</taxon>
        <taxon>Entelegynae</taxon>
        <taxon>Araneoidea</taxon>
        <taxon>Nephilidae</taxon>
        <taxon>Nephila</taxon>
    </lineage>
</organism>
<feature type="compositionally biased region" description="Basic and acidic residues" evidence="8">
    <location>
        <begin position="333"/>
        <end position="347"/>
    </location>
</feature>
<dbReference type="GO" id="GO:0005634">
    <property type="term" value="C:nucleus"/>
    <property type="evidence" value="ECO:0007669"/>
    <property type="project" value="UniProtKB-SubCell"/>
</dbReference>
<dbReference type="GO" id="GO:0030496">
    <property type="term" value="C:midbody"/>
    <property type="evidence" value="ECO:0007669"/>
    <property type="project" value="TreeGrafter"/>
</dbReference>
<dbReference type="GO" id="GO:1990385">
    <property type="term" value="C:meiotic spindle midzone"/>
    <property type="evidence" value="ECO:0007669"/>
    <property type="project" value="TreeGrafter"/>
</dbReference>
<evidence type="ECO:0000256" key="4">
    <source>
        <dbReference type="ARBA" id="ARBA00022490"/>
    </source>
</evidence>
<dbReference type="Gene3D" id="1.20.5.2230">
    <property type="match status" value="1"/>
</dbReference>
<dbReference type="OrthoDB" id="6123at2759"/>